<dbReference type="SUPFAM" id="SSF52540">
    <property type="entry name" value="P-loop containing nucleoside triphosphate hydrolases"/>
    <property type="match status" value="1"/>
</dbReference>
<dbReference type="Pfam" id="PF13424">
    <property type="entry name" value="TPR_12"/>
    <property type="match status" value="1"/>
</dbReference>
<feature type="compositionally biased region" description="Polar residues" evidence="3">
    <location>
        <begin position="122"/>
        <end position="133"/>
    </location>
</feature>
<dbReference type="Gene3D" id="1.25.40.10">
    <property type="entry name" value="Tetratricopeptide repeat domain"/>
    <property type="match status" value="1"/>
</dbReference>
<keyword evidence="5" id="KW-1185">Reference proteome</keyword>
<dbReference type="Proteomes" id="UP000183982">
    <property type="component" value="Unassembled WGS sequence"/>
</dbReference>
<dbReference type="InterPro" id="IPR019734">
    <property type="entry name" value="TPR_rpt"/>
</dbReference>
<keyword evidence="1" id="KW-0808">Transferase</keyword>
<feature type="region of interest" description="Disordered" evidence="3">
    <location>
        <begin position="43"/>
        <end position="68"/>
    </location>
</feature>
<dbReference type="SUPFAM" id="SSF48452">
    <property type="entry name" value="TPR-like"/>
    <property type="match status" value="1"/>
</dbReference>
<feature type="repeat" description="TPR" evidence="2">
    <location>
        <begin position="228"/>
        <end position="261"/>
    </location>
</feature>
<dbReference type="GO" id="GO:0008476">
    <property type="term" value="F:protein-tyrosine sulfotransferase activity"/>
    <property type="evidence" value="ECO:0007669"/>
    <property type="project" value="InterPro"/>
</dbReference>
<dbReference type="PANTHER" id="PTHR12788:SF10">
    <property type="entry name" value="PROTEIN-TYROSINE SULFOTRANSFERASE"/>
    <property type="match status" value="1"/>
</dbReference>
<evidence type="ECO:0000256" key="1">
    <source>
        <dbReference type="ARBA" id="ARBA00022679"/>
    </source>
</evidence>
<protein>
    <submittedName>
        <fullName evidence="4">Tetratricopeptide (TPR) repeat</fullName>
    </submittedName>
</protein>
<feature type="repeat" description="TPR" evidence="2">
    <location>
        <begin position="194"/>
        <end position="227"/>
    </location>
</feature>
<gene>
    <name evidence="4" type="ORF">SAMN05444000_12518</name>
</gene>
<name>A0A1M6REX2_9RHOB</name>
<evidence type="ECO:0000256" key="3">
    <source>
        <dbReference type="SAM" id="MobiDB-lite"/>
    </source>
</evidence>
<reference evidence="5" key="1">
    <citation type="submission" date="2016-11" db="EMBL/GenBank/DDBJ databases">
        <authorList>
            <person name="Varghese N."/>
            <person name="Submissions S."/>
        </authorList>
    </citation>
    <scope>NUCLEOTIDE SEQUENCE [LARGE SCALE GENOMIC DNA]</scope>
    <source>
        <strain evidence="5">DSM 100564</strain>
    </source>
</reference>
<dbReference type="SMART" id="SM00028">
    <property type="entry name" value="TPR"/>
    <property type="match status" value="5"/>
</dbReference>
<dbReference type="PANTHER" id="PTHR12788">
    <property type="entry name" value="PROTEIN-TYROSINE SULFOTRANSFERASE 2"/>
    <property type="match status" value="1"/>
</dbReference>
<accession>A0A1M6REX2</accession>
<dbReference type="AlphaFoldDB" id="A0A1M6REX2"/>
<dbReference type="RefSeq" id="WP_073255833.1">
    <property type="nucleotide sequence ID" value="NZ_FQZQ01000025.1"/>
</dbReference>
<feature type="region of interest" description="Disordered" evidence="3">
    <location>
        <begin position="111"/>
        <end position="138"/>
    </location>
</feature>
<keyword evidence="2" id="KW-0802">TPR repeat</keyword>
<evidence type="ECO:0000256" key="2">
    <source>
        <dbReference type="PROSITE-ProRule" id="PRU00339"/>
    </source>
</evidence>
<dbReference type="InterPro" id="IPR011990">
    <property type="entry name" value="TPR-like_helical_dom_sf"/>
</dbReference>
<dbReference type="Pfam" id="PF13469">
    <property type="entry name" value="Sulfotransfer_3"/>
    <property type="match status" value="1"/>
</dbReference>
<feature type="repeat" description="TPR" evidence="2">
    <location>
        <begin position="160"/>
        <end position="193"/>
    </location>
</feature>
<dbReference type="STRING" id="1470563.SAMN05444000_12518"/>
<dbReference type="Gene3D" id="3.40.50.300">
    <property type="entry name" value="P-loop containing nucleotide triphosphate hydrolases"/>
    <property type="match status" value="1"/>
</dbReference>
<sequence>MAPKSFKLSDKLRAAFAAEKAGNSARARQFFVDILERYPANSKAKAGLKRLEKSATDPVKSSFSPEALSDPLQGLSAGGLSGLEDPLALPKKGARAAAAGATQNNLLATSLGGNGAVPGNDATESAEQLNSRGQKAHSQNRVHEAIALFRAAIDAQPKFTEARNSLGIALRDVGRFKEAAEVLEEAVNHCPEDNVVLCNLARVQSDMEDYDAAITTYKKALEIDTANPVTLGSLGNLYSALGRTDEAIECFETSIAHNPAYMSAYLQLSALRPFSEGDAIFNKLKSVLRKKKIPEEDQVYGHFALGSAFANWDDTKNAFDCFQKANRIAKSNQSYDVGDDKAMFSQIKSLFQVGKVSRLLVPEISSSPVTPIFVVGMPRSGSTLIEQVIASHSKVHGAGEIGLMTAIMDTVLNEATNKAATREISKDTLIEVRNTYLGEMSKISGPRTRVIDKNLLNFRYLGLIFAAFPEARVVHIQRNPMAVCWSIYRHNFAGSLMSFAYDLNDIAEFYNCYENLMQFWRSRFPNRFLDLRYETFTQDQEGETRRLLEYCGLDFEEACLNFQSTNRAARTASMAQVRKKVYQGSSQEWEKFKSYLTDIENKVGL</sequence>
<dbReference type="EMBL" id="FQZQ01000025">
    <property type="protein sequence ID" value="SHK31024.1"/>
    <property type="molecule type" value="Genomic_DNA"/>
</dbReference>
<dbReference type="Pfam" id="PF13174">
    <property type="entry name" value="TPR_6"/>
    <property type="match status" value="1"/>
</dbReference>
<dbReference type="OrthoDB" id="9800698at2"/>
<evidence type="ECO:0000313" key="4">
    <source>
        <dbReference type="EMBL" id="SHK31024.1"/>
    </source>
</evidence>
<evidence type="ECO:0000313" key="5">
    <source>
        <dbReference type="Proteomes" id="UP000183982"/>
    </source>
</evidence>
<proteinExistence type="predicted"/>
<organism evidence="4 5">
    <name type="scientific">Shimia gijangensis</name>
    <dbReference type="NCBI Taxonomy" id="1470563"/>
    <lineage>
        <taxon>Bacteria</taxon>
        <taxon>Pseudomonadati</taxon>
        <taxon>Pseudomonadota</taxon>
        <taxon>Alphaproteobacteria</taxon>
        <taxon>Rhodobacterales</taxon>
        <taxon>Roseobacteraceae</taxon>
    </lineage>
</organism>
<dbReference type="Pfam" id="PF00515">
    <property type="entry name" value="TPR_1"/>
    <property type="match status" value="1"/>
</dbReference>
<dbReference type="InterPro" id="IPR027417">
    <property type="entry name" value="P-loop_NTPase"/>
</dbReference>
<dbReference type="InterPro" id="IPR026634">
    <property type="entry name" value="TPST-like"/>
</dbReference>
<dbReference type="PROSITE" id="PS50005">
    <property type="entry name" value="TPR"/>
    <property type="match status" value="3"/>
</dbReference>